<evidence type="ECO:0000256" key="3">
    <source>
        <dbReference type="ARBA" id="ARBA00022795"/>
    </source>
</evidence>
<dbReference type="InterPro" id="IPR025965">
    <property type="entry name" value="FlgD/Vpr_Ig-like"/>
</dbReference>
<dbReference type="EMBL" id="JAUTWS010000085">
    <property type="protein sequence ID" value="MDO9713374.1"/>
    <property type="molecule type" value="Genomic_DNA"/>
</dbReference>
<sequence length="228" mass="23145">MATTPISSVTAGNTLASQQTAATKSLGSGNQDLNRFLTLLTAQLKYQDPMNPTDATQFVAQLAQFSQVEQQTKSNTLLQKLADASAGNQLTQVAGLIGKQVTAAASSLAVPASGAAAPVSVTVNDVTLSSPRLLVKDAAGTVLRSIPVSSGTSTVTFDGNDAKGQRLPADVYALSLVGTDSKGQAQTAGSISTAGRVAEVRSQASGGYQLVLEDGRSVDASGLTSLMD</sequence>
<evidence type="ECO:0000313" key="9">
    <source>
        <dbReference type="Proteomes" id="UP001243009"/>
    </source>
</evidence>
<dbReference type="Gene3D" id="2.30.30.910">
    <property type="match status" value="1"/>
</dbReference>
<evidence type="ECO:0000256" key="1">
    <source>
        <dbReference type="ARBA" id="ARBA00010577"/>
    </source>
</evidence>
<keyword evidence="9" id="KW-1185">Reference proteome</keyword>
<feature type="domain" description="FlgD/Vpr Ig-like" evidence="6">
    <location>
        <begin position="117"/>
        <end position="180"/>
    </location>
</feature>
<dbReference type="Pfam" id="PF13860">
    <property type="entry name" value="FlgD_ig"/>
    <property type="match status" value="1"/>
</dbReference>
<keyword evidence="8" id="KW-0282">Flagellum</keyword>
<organism evidence="8 9">
    <name type="scientific">Paracraurococcus lichenis</name>
    <dbReference type="NCBI Taxonomy" id="3064888"/>
    <lineage>
        <taxon>Bacteria</taxon>
        <taxon>Pseudomonadati</taxon>
        <taxon>Pseudomonadota</taxon>
        <taxon>Alphaproteobacteria</taxon>
        <taxon>Acetobacterales</taxon>
        <taxon>Roseomonadaceae</taxon>
        <taxon>Paracraurococcus</taxon>
    </lineage>
</organism>
<dbReference type="Gene3D" id="2.60.40.4070">
    <property type="match status" value="1"/>
</dbReference>
<reference evidence="8 9" key="1">
    <citation type="submission" date="2023-08" db="EMBL/GenBank/DDBJ databases">
        <title>The draft genome sequence of Paracraurococcus sp. LOR1-02.</title>
        <authorList>
            <person name="Kingkaew E."/>
            <person name="Tanasupawat S."/>
        </authorList>
    </citation>
    <scope>NUCLEOTIDE SEQUENCE [LARGE SCALE GENOMIC DNA]</scope>
    <source>
        <strain evidence="8 9">LOR1-02</strain>
    </source>
</reference>
<protein>
    <recommendedName>
        <fullName evidence="2 5">Basal-body rod modification protein FlgD</fullName>
    </recommendedName>
</protein>
<dbReference type="RefSeq" id="WP_305108232.1">
    <property type="nucleotide sequence ID" value="NZ_JAUTWS010000085.1"/>
</dbReference>
<evidence type="ECO:0000259" key="7">
    <source>
        <dbReference type="Pfam" id="PF13861"/>
    </source>
</evidence>
<name>A0ABT9EB20_9PROT</name>
<comment type="function">
    <text evidence="4 5">Required for flagellar hook formation. May act as a scaffolding protein.</text>
</comment>
<keyword evidence="3 5" id="KW-1005">Bacterial flagellum biogenesis</keyword>
<evidence type="ECO:0000256" key="5">
    <source>
        <dbReference type="RuleBase" id="RU362076"/>
    </source>
</evidence>
<dbReference type="Pfam" id="PF13861">
    <property type="entry name" value="FLgD_tudor"/>
    <property type="match status" value="1"/>
</dbReference>
<keyword evidence="8" id="KW-0969">Cilium</keyword>
<gene>
    <name evidence="8" type="ORF">Q7A36_33910</name>
</gene>
<evidence type="ECO:0000256" key="2">
    <source>
        <dbReference type="ARBA" id="ARBA00016013"/>
    </source>
</evidence>
<comment type="similarity">
    <text evidence="1 5">Belongs to the FlgD family.</text>
</comment>
<evidence type="ECO:0000259" key="6">
    <source>
        <dbReference type="Pfam" id="PF13860"/>
    </source>
</evidence>
<keyword evidence="8" id="KW-0966">Cell projection</keyword>
<dbReference type="Pfam" id="PF03963">
    <property type="entry name" value="FlgD"/>
    <property type="match status" value="1"/>
</dbReference>
<proteinExistence type="inferred from homology"/>
<accession>A0ABT9EB20</accession>
<dbReference type="Proteomes" id="UP001243009">
    <property type="component" value="Unassembled WGS sequence"/>
</dbReference>
<evidence type="ECO:0000313" key="8">
    <source>
        <dbReference type="EMBL" id="MDO9713374.1"/>
    </source>
</evidence>
<comment type="caution">
    <text evidence="8">The sequence shown here is derived from an EMBL/GenBank/DDBJ whole genome shotgun (WGS) entry which is preliminary data.</text>
</comment>
<dbReference type="InterPro" id="IPR025963">
    <property type="entry name" value="FLgD_Tudor"/>
</dbReference>
<dbReference type="InterPro" id="IPR005648">
    <property type="entry name" value="FlgD"/>
</dbReference>
<feature type="domain" description="FlgD Tudor-like" evidence="7">
    <location>
        <begin position="88"/>
        <end position="221"/>
    </location>
</feature>
<evidence type="ECO:0000256" key="4">
    <source>
        <dbReference type="ARBA" id="ARBA00024746"/>
    </source>
</evidence>